<gene>
    <name evidence="2" type="ORF">RU92_GL000130</name>
</gene>
<evidence type="ECO:0000313" key="3">
    <source>
        <dbReference type="Proteomes" id="UP000218711"/>
    </source>
</evidence>
<keyword evidence="1" id="KW-1133">Transmembrane helix</keyword>
<evidence type="ECO:0000256" key="1">
    <source>
        <dbReference type="SAM" id="Phobius"/>
    </source>
</evidence>
<reference evidence="2 3" key="1">
    <citation type="submission" date="2014-12" db="EMBL/GenBank/DDBJ databases">
        <title>Draft genome sequences of 10 type strains of Lactococcus.</title>
        <authorList>
            <person name="Sun Z."/>
            <person name="Zhong Z."/>
            <person name="Liu W."/>
            <person name="Zhang W."/>
            <person name="Zhang H."/>
        </authorList>
    </citation>
    <scope>NUCLEOTIDE SEQUENCE [LARGE SCALE GENOMIC DNA]</scope>
    <source>
        <strain evidence="2 3">DSM 21502</strain>
    </source>
</reference>
<feature type="transmembrane region" description="Helical" evidence="1">
    <location>
        <begin position="7"/>
        <end position="31"/>
    </location>
</feature>
<dbReference type="EMBL" id="JXKC01000001">
    <property type="protein sequence ID" value="PCS20482.1"/>
    <property type="molecule type" value="Genomic_DNA"/>
</dbReference>
<keyword evidence="1" id="KW-0472">Membrane</keyword>
<keyword evidence="1" id="KW-0812">Transmembrane</keyword>
<dbReference type="AlphaFoldDB" id="A0A2A5SX55"/>
<accession>A0A2A5SX55</accession>
<organism evidence="2 3">
    <name type="scientific">Lactococcus cremoris subsp. tructae</name>
    <dbReference type="NCBI Taxonomy" id="542833"/>
    <lineage>
        <taxon>Bacteria</taxon>
        <taxon>Bacillati</taxon>
        <taxon>Bacillota</taxon>
        <taxon>Bacilli</taxon>
        <taxon>Lactobacillales</taxon>
        <taxon>Streptococcaceae</taxon>
        <taxon>Lactococcus</taxon>
    </lineage>
</organism>
<sequence>MVADSTLRLVITLPFLRGAFFSAFPFFPILLNHVGNIL</sequence>
<dbReference type="Proteomes" id="UP000218711">
    <property type="component" value="Unassembled WGS sequence"/>
</dbReference>
<name>A0A2A5SX55_LACLC</name>
<protein>
    <submittedName>
        <fullName evidence="2">Uncharacterized protein</fullName>
    </submittedName>
</protein>
<comment type="caution">
    <text evidence="2">The sequence shown here is derived from an EMBL/GenBank/DDBJ whole genome shotgun (WGS) entry which is preliminary data.</text>
</comment>
<evidence type="ECO:0000313" key="2">
    <source>
        <dbReference type="EMBL" id="PCS20482.1"/>
    </source>
</evidence>
<proteinExistence type="predicted"/>